<dbReference type="SUPFAM" id="SSF49879">
    <property type="entry name" value="SMAD/FHA domain"/>
    <property type="match status" value="1"/>
</dbReference>
<feature type="compositionally biased region" description="Basic and acidic residues" evidence="1">
    <location>
        <begin position="547"/>
        <end position="563"/>
    </location>
</feature>
<dbReference type="Proteomes" id="UP001321473">
    <property type="component" value="Unassembled WGS sequence"/>
</dbReference>
<dbReference type="InterPro" id="IPR008984">
    <property type="entry name" value="SMAD_FHA_dom_sf"/>
</dbReference>
<protein>
    <recommendedName>
        <fullName evidence="4">FHA domain-containing protein</fullName>
    </recommendedName>
</protein>
<feature type="compositionally biased region" description="Basic and acidic residues" evidence="1">
    <location>
        <begin position="715"/>
        <end position="726"/>
    </location>
</feature>
<feature type="compositionally biased region" description="Polar residues" evidence="1">
    <location>
        <begin position="354"/>
        <end position="368"/>
    </location>
</feature>
<dbReference type="AlphaFoldDB" id="A0AAQ4EHR0"/>
<gene>
    <name evidence="2" type="ORF">V5799_011165</name>
</gene>
<feature type="compositionally biased region" description="Polar residues" evidence="1">
    <location>
        <begin position="261"/>
        <end position="283"/>
    </location>
</feature>
<reference evidence="2 3" key="1">
    <citation type="journal article" date="2023" name="Arcadia Sci">
        <title>De novo assembly of a long-read Amblyomma americanum tick genome.</title>
        <authorList>
            <person name="Chou S."/>
            <person name="Poskanzer K.E."/>
            <person name="Rollins M."/>
            <person name="Thuy-Boun P.S."/>
        </authorList>
    </citation>
    <scope>NUCLEOTIDE SEQUENCE [LARGE SCALE GENOMIC DNA]</scope>
    <source>
        <strain evidence="2">F_SG_1</strain>
        <tissue evidence="2">Salivary glands</tissue>
    </source>
</reference>
<feature type="region of interest" description="Disordered" evidence="1">
    <location>
        <begin position="891"/>
        <end position="918"/>
    </location>
</feature>
<feature type="compositionally biased region" description="Basic and acidic residues" evidence="1">
    <location>
        <begin position="590"/>
        <end position="599"/>
    </location>
</feature>
<feature type="compositionally biased region" description="Polar residues" evidence="1">
    <location>
        <begin position="328"/>
        <end position="343"/>
    </location>
</feature>
<feature type="region of interest" description="Disordered" evidence="1">
    <location>
        <begin position="521"/>
        <end position="563"/>
    </location>
</feature>
<feature type="compositionally biased region" description="Basic and acidic residues" evidence="1">
    <location>
        <begin position="660"/>
        <end position="677"/>
    </location>
</feature>
<feature type="region of interest" description="Disordered" evidence="1">
    <location>
        <begin position="245"/>
        <end position="509"/>
    </location>
</feature>
<evidence type="ECO:0008006" key="4">
    <source>
        <dbReference type="Google" id="ProtNLM"/>
    </source>
</evidence>
<sequence length="918" mass="99319">MAPVTPQRHFLRPLPPWSHILVASKMAVPAAGAGNLKWSEKTRKTVARATDAPVRMPWYPKIVTVKKDGTRGSEYPFPTGRCSVGGIAGCDIHIRGAGSSHCLFIVDKNQQAHVVNVTGSADVKHNGEDVDNESFLGHGDIVQIGPRQFRFEWVEKRKKEESSKVAAASHQPKAAGDARESSTLHNEIDNEAHHVEQSNGTPGACTPTAYSFDQSLFKTPRIPPEMNVNAVTPGMEEVGSQNVMGASRVSRRSKEALAQETVDTPKSLKTSGRKQTPASSKISASEEATEQNIMGASPVESPKYLEASTAQWASPAKNVVEEDLEQETGASPSKQVFSNNTCVVSEESVRPTKSGRTPASRNIITETPGQEEVHLQEATRGSGAKRPAVSRKNKKASAQKPVGTPKSSKALGVKQVQPSDEVIADGGTLEQDTAGMAPDEYVTFDNTDSAVEASDRTRSIRSSQTSSNEGKLKVTEKEKEATAGSNQKPSSKPSRAKRTPTSKRATAADVATELEKAGMSPLQHVAFDNTDGTAAASGRATRAARPKYAENDKRTDVKMPRQEAECTVSPLKALEAAQTLASNKELGESPKLEAVDTKKTSRKILQAKTARSRRKVNEGEEVPELETAGVSPSKCSSATHVHALADEPARPTRGCRTRGSRKDNVEAPEEKEVDHPQSTKATRAKHTQGSRKVCKKDETLQDVAGSSLVTSSTTQRKDATFDKHLQGELSPTKEVSVTRNTRGKRKVDLKKESIAEKQTTAEELIGTVAEKRGRRQQRVASAEDAQNPDSTEQIINPKITRQRRANGGAKKAPRNKEVVDDAPASPNVEEATVETASTEGKVLATTMEPKRSKRKMAAVKVDMAQTATEATPRKTRGRRAKALETVIEWADDKPDASRRTAKDHSEEVPLPKRTRKKV</sequence>
<feature type="compositionally biased region" description="Basic and acidic residues" evidence="1">
    <location>
        <begin position="470"/>
        <end position="481"/>
    </location>
</feature>
<feature type="compositionally biased region" description="Basic residues" evidence="1">
    <location>
        <begin position="388"/>
        <end position="397"/>
    </location>
</feature>
<feature type="region of interest" description="Disordered" evidence="1">
    <location>
        <begin position="590"/>
        <end position="750"/>
    </location>
</feature>
<proteinExistence type="predicted"/>
<keyword evidence="3" id="KW-1185">Reference proteome</keyword>
<feature type="compositionally biased region" description="Polar residues" evidence="1">
    <location>
        <begin position="483"/>
        <end position="493"/>
    </location>
</feature>
<feature type="compositionally biased region" description="Basic residues" evidence="1">
    <location>
        <begin position="682"/>
        <end position="694"/>
    </location>
</feature>
<evidence type="ECO:0000256" key="1">
    <source>
        <dbReference type="SAM" id="MobiDB-lite"/>
    </source>
</evidence>
<feature type="compositionally biased region" description="Low complexity" evidence="1">
    <location>
        <begin position="532"/>
        <end position="543"/>
    </location>
</feature>
<accession>A0AAQ4EHR0</accession>
<feature type="compositionally biased region" description="Basic and acidic residues" evidence="1">
    <location>
        <begin position="891"/>
        <end position="910"/>
    </location>
</feature>
<evidence type="ECO:0000313" key="2">
    <source>
        <dbReference type="EMBL" id="KAK8774296.1"/>
    </source>
</evidence>
<organism evidence="2 3">
    <name type="scientific">Amblyomma americanum</name>
    <name type="common">Lone star tick</name>
    <dbReference type="NCBI Taxonomy" id="6943"/>
    <lineage>
        <taxon>Eukaryota</taxon>
        <taxon>Metazoa</taxon>
        <taxon>Ecdysozoa</taxon>
        <taxon>Arthropoda</taxon>
        <taxon>Chelicerata</taxon>
        <taxon>Arachnida</taxon>
        <taxon>Acari</taxon>
        <taxon>Parasitiformes</taxon>
        <taxon>Ixodida</taxon>
        <taxon>Ixodoidea</taxon>
        <taxon>Ixodidae</taxon>
        <taxon>Amblyomminae</taxon>
        <taxon>Amblyomma</taxon>
    </lineage>
</organism>
<feature type="region of interest" description="Disordered" evidence="1">
    <location>
        <begin position="162"/>
        <end position="182"/>
    </location>
</feature>
<dbReference type="Gene3D" id="2.60.200.20">
    <property type="match status" value="1"/>
</dbReference>
<feature type="compositionally biased region" description="Low complexity" evidence="1">
    <location>
        <begin position="828"/>
        <end position="839"/>
    </location>
</feature>
<evidence type="ECO:0000313" key="3">
    <source>
        <dbReference type="Proteomes" id="UP001321473"/>
    </source>
</evidence>
<dbReference type="CDD" id="cd22673">
    <property type="entry name" value="FHA_Ki67"/>
    <property type="match status" value="1"/>
</dbReference>
<comment type="caution">
    <text evidence="2">The sequence shown here is derived from an EMBL/GenBank/DDBJ whole genome shotgun (WGS) entry which is preliminary data.</text>
</comment>
<feature type="region of interest" description="Disordered" evidence="1">
    <location>
        <begin position="768"/>
        <end position="857"/>
    </location>
</feature>
<name>A0AAQ4EHR0_AMBAM</name>
<dbReference type="EMBL" id="JARKHS020015583">
    <property type="protein sequence ID" value="KAK8774296.1"/>
    <property type="molecule type" value="Genomic_DNA"/>
</dbReference>